<organism evidence="2 3">
    <name type="scientific">Araneus ventricosus</name>
    <name type="common">Orbweaver spider</name>
    <name type="synonym">Epeira ventricosa</name>
    <dbReference type="NCBI Taxonomy" id="182803"/>
    <lineage>
        <taxon>Eukaryota</taxon>
        <taxon>Metazoa</taxon>
        <taxon>Ecdysozoa</taxon>
        <taxon>Arthropoda</taxon>
        <taxon>Chelicerata</taxon>
        <taxon>Arachnida</taxon>
        <taxon>Araneae</taxon>
        <taxon>Araneomorphae</taxon>
        <taxon>Entelegynae</taxon>
        <taxon>Araneoidea</taxon>
        <taxon>Araneidae</taxon>
        <taxon>Araneus</taxon>
    </lineage>
</organism>
<reference evidence="2 3" key="1">
    <citation type="journal article" date="2019" name="Sci. Rep.">
        <title>Orb-weaving spider Araneus ventricosus genome elucidates the spidroin gene catalogue.</title>
        <authorList>
            <person name="Kono N."/>
            <person name="Nakamura H."/>
            <person name="Ohtoshi R."/>
            <person name="Moran D.A.P."/>
            <person name="Shinohara A."/>
            <person name="Yoshida Y."/>
            <person name="Fujiwara M."/>
            <person name="Mori M."/>
            <person name="Tomita M."/>
            <person name="Arakawa K."/>
        </authorList>
    </citation>
    <scope>NUCLEOTIDE SEQUENCE [LARGE SCALE GENOMIC DNA]</scope>
</reference>
<name>A0A4Y2FBF4_ARAVE</name>
<evidence type="ECO:0000256" key="1">
    <source>
        <dbReference type="SAM" id="MobiDB-lite"/>
    </source>
</evidence>
<feature type="region of interest" description="Disordered" evidence="1">
    <location>
        <begin position="99"/>
        <end position="121"/>
    </location>
</feature>
<dbReference type="EMBL" id="BGPR01000848">
    <property type="protein sequence ID" value="GBM37719.1"/>
    <property type="molecule type" value="Genomic_DNA"/>
</dbReference>
<keyword evidence="3" id="KW-1185">Reference proteome</keyword>
<proteinExistence type="predicted"/>
<dbReference type="Proteomes" id="UP000499080">
    <property type="component" value="Unassembled WGS sequence"/>
</dbReference>
<evidence type="ECO:0000313" key="3">
    <source>
        <dbReference type="Proteomes" id="UP000499080"/>
    </source>
</evidence>
<comment type="caution">
    <text evidence="2">The sequence shown here is derived from an EMBL/GenBank/DDBJ whole genome shotgun (WGS) entry which is preliminary data.</text>
</comment>
<sequence length="121" mass="13368">MMKTTPKPEPPFRTIPAGESLTLDVTFNAHQADTCGESSVKSGFESGTLWSRSRDLATRTPLPSLRARNLRTIWTQRTSIMKNASFAMRKEKRNWDSNVLCASSGPIPPELAGTKSKPMAM</sequence>
<gene>
    <name evidence="2" type="ORF">AVEN_239864_1</name>
</gene>
<dbReference type="AlphaFoldDB" id="A0A4Y2FBF4"/>
<evidence type="ECO:0000313" key="2">
    <source>
        <dbReference type="EMBL" id="GBM37719.1"/>
    </source>
</evidence>
<accession>A0A4Y2FBF4</accession>
<protein>
    <submittedName>
        <fullName evidence="2">Uncharacterized protein</fullName>
    </submittedName>
</protein>